<proteinExistence type="predicted"/>
<dbReference type="Pfam" id="PF11019">
    <property type="entry name" value="DUF2608"/>
    <property type="match status" value="1"/>
</dbReference>
<dbReference type="SUPFAM" id="SSF56784">
    <property type="entry name" value="HAD-like"/>
    <property type="match status" value="1"/>
</dbReference>
<feature type="signal peptide" evidence="2">
    <location>
        <begin position="1"/>
        <end position="20"/>
    </location>
</feature>
<sequence length="285" mass="32022">MKLKQLAALCALSIAGNAYADVTVKETDKFQDVAEKIRQLTAKGESPLIVIDIDNTLLTSTSDIGGDIWYQWQRGKLDVKPSAEDKVGCLFEDSIGLLYELVPMKIIENDVPATVKGWQDKGLTVMALTSRSPNYRYATEREMARAQYDMTRTALKEKGSDELPIYIDNPKRPLSYINGIMMTTGMNKGTMLEYILDKTDQSFSSVVFIDDSKKNIVNMEKAYKDDASVDMTIFHYTKVEHDRMKQYGSVLTQEQADKMASDWKELNVVLDKIAPARLGEACLGQ</sequence>
<evidence type="ECO:0000313" key="4">
    <source>
        <dbReference type="Proteomes" id="UP000027219"/>
    </source>
</evidence>
<dbReference type="InterPro" id="IPR023214">
    <property type="entry name" value="HAD_sf"/>
</dbReference>
<dbReference type="Gene3D" id="3.40.50.1000">
    <property type="entry name" value="HAD superfamily/HAD-like"/>
    <property type="match status" value="1"/>
</dbReference>
<gene>
    <name evidence="3" type="ORF">VFDL14_10685</name>
</gene>
<dbReference type="RefSeq" id="WP_032553599.1">
    <property type="nucleotide sequence ID" value="NZ_JFFR01000033.1"/>
</dbReference>
<reference evidence="3 4" key="1">
    <citation type="submission" date="2014-02" db="EMBL/GenBank/DDBJ databases">
        <title>Vibrio fortis Dalian14 Genome Sequencing.</title>
        <authorList>
            <person name="Wang Y."/>
            <person name="Song L."/>
            <person name="Liu G."/>
            <person name="Ding J."/>
        </authorList>
    </citation>
    <scope>NUCLEOTIDE SEQUENCE [LARGE SCALE GENOMIC DNA]</scope>
    <source>
        <strain evidence="3 4">Dalian14</strain>
    </source>
</reference>
<name>A0A066UGZ9_9VIBR</name>
<dbReference type="Proteomes" id="UP000027219">
    <property type="component" value="Unassembled WGS sequence"/>
</dbReference>
<feature type="chain" id="PRO_5001627200" evidence="2">
    <location>
        <begin position="21"/>
        <end position="285"/>
    </location>
</feature>
<dbReference type="InterPro" id="IPR022565">
    <property type="entry name" value="DUF2608"/>
</dbReference>
<keyword evidence="1 2" id="KW-0732">Signal</keyword>
<evidence type="ECO:0000313" key="3">
    <source>
        <dbReference type="EMBL" id="KDN26350.1"/>
    </source>
</evidence>
<comment type="caution">
    <text evidence="3">The sequence shown here is derived from an EMBL/GenBank/DDBJ whole genome shotgun (WGS) entry which is preliminary data.</text>
</comment>
<dbReference type="InterPro" id="IPR036412">
    <property type="entry name" value="HAD-like_sf"/>
</dbReference>
<organism evidence="3 4">
    <name type="scientific">Vibrio fortis</name>
    <dbReference type="NCBI Taxonomy" id="212667"/>
    <lineage>
        <taxon>Bacteria</taxon>
        <taxon>Pseudomonadati</taxon>
        <taxon>Pseudomonadota</taxon>
        <taxon>Gammaproteobacteria</taxon>
        <taxon>Vibrionales</taxon>
        <taxon>Vibrionaceae</taxon>
        <taxon>Vibrio</taxon>
    </lineage>
</organism>
<protein>
    <submittedName>
        <fullName evidence="3">Membrane protein</fullName>
    </submittedName>
</protein>
<dbReference type="STRING" id="212667.VFDL14_10685"/>
<dbReference type="AlphaFoldDB" id="A0A066UGZ9"/>
<dbReference type="OrthoDB" id="7170926at2"/>
<evidence type="ECO:0000256" key="1">
    <source>
        <dbReference type="ARBA" id="ARBA00022729"/>
    </source>
</evidence>
<evidence type="ECO:0000256" key="2">
    <source>
        <dbReference type="SAM" id="SignalP"/>
    </source>
</evidence>
<dbReference type="EMBL" id="JFFR01000033">
    <property type="protein sequence ID" value="KDN26350.1"/>
    <property type="molecule type" value="Genomic_DNA"/>
</dbReference>
<keyword evidence="4" id="KW-1185">Reference proteome</keyword>
<accession>A0A066UGZ9</accession>